<evidence type="ECO:0000313" key="2">
    <source>
        <dbReference type="Proteomes" id="UP000323221"/>
    </source>
</evidence>
<comment type="caution">
    <text evidence="1">The sequence shown here is derived from an EMBL/GenBank/DDBJ whole genome shotgun (WGS) entry which is preliminary data.</text>
</comment>
<proteinExistence type="predicted"/>
<sequence length="290" mass="30952">MNIRPTIALAAVALTITGSVLLPNLLSPLFAPQLSPQSAHTASESLTEAQQWQANLSTLRSIPAPEATCRVAEWDEAKDGTSGSISFYRAPSTTVTFTALPDYVFSVADTDLTADNYRAPSNSEGFIPLSTTCVANIATKTTVENYGGNLNLLTPDWNAARIEAAKYGEGFSITTEGTIAPRFEFRFYDASATAADVLLKEALSDIYFARNLSDVGQGMKEAEKRDTALAAGEVTGEFVTDPLSLRSTVVDAFGDSSFEGVAPSGVTPTDETYAALNAYANELIYDYYGN</sequence>
<keyword evidence="2" id="KW-1185">Reference proteome</keyword>
<name>A0A5M8QMG0_9MICO</name>
<evidence type="ECO:0000313" key="1">
    <source>
        <dbReference type="EMBL" id="KAA6436448.1"/>
    </source>
</evidence>
<dbReference type="RefSeq" id="WP_146355214.1">
    <property type="nucleotide sequence ID" value="NZ_VOIR01000011.1"/>
</dbReference>
<dbReference type="AlphaFoldDB" id="A0A5M8QMG0"/>
<dbReference type="EMBL" id="VOIR01000011">
    <property type="protein sequence ID" value="KAA6436448.1"/>
    <property type="molecule type" value="Genomic_DNA"/>
</dbReference>
<dbReference type="Proteomes" id="UP000323221">
    <property type="component" value="Unassembled WGS sequence"/>
</dbReference>
<accession>A0A5M8QMG0</accession>
<reference evidence="1 2" key="1">
    <citation type="submission" date="2019-08" db="EMBL/GenBank/DDBJ databases">
        <title>Agrococcus lahaulensis sp. nov., isolated from a cold desert of the Indian Himalayas.</title>
        <authorList>
            <person name="Qu J.H."/>
        </authorList>
    </citation>
    <scope>NUCLEOTIDE SEQUENCE [LARGE SCALE GENOMIC DNA]</scope>
    <source>
        <strain evidence="1 2">NS18</strain>
    </source>
</reference>
<protein>
    <submittedName>
        <fullName evidence="1">Uncharacterized protein</fullName>
    </submittedName>
</protein>
<gene>
    <name evidence="1" type="ORF">FQ330_03325</name>
</gene>
<organism evidence="1 2">
    <name type="scientific">Agrococcus sediminis</name>
    <dbReference type="NCBI Taxonomy" id="2599924"/>
    <lineage>
        <taxon>Bacteria</taxon>
        <taxon>Bacillati</taxon>
        <taxon>Actinomycetota</taxon>
        <taxon>Actinomycetes</taxon>
        <taxon>Micrococcales</taxon>
        <taxon>Microbacteriaceae</taxon>
        <taxon>Agrococcus</taxon>
    </lineage>
</organism>